<feature type="transmembrane region" description="Helical" evidence="8">
    <location>
        <begin position="215"/>
        <end position="233"/>
    </location>
</feature>
<evidence type="ECO:0000256" key="5">
    <source>
        <dbReference type="ARBA" id="ARBA00022692"/>
    </source>
</evidence>
<reference evidence="10 11" key="1">
    <citation type="submission" date="2012-04" db="EMBL/GenBank/DDBJ databases">
        <title>The Genome Sequence of Afipia clevelandensis ATCC 49720.</title>
        <authorList>
            <consortium name="The Broad Institute Genome Sequencing Platform"/>
            <person name="Earl A."/>
            <person name="Ward D."/>
            <person name="Feldgarden M."/>
            <person name="Gevers D."/>
            <person name="Huys G."/>
            <person name="Walker B."/>
            <person name="Young S.K."/>
            <person name="Zeng Q."/>
            <person name="Gargeya S."/>
            <person name="Fitzgerald M."/>
            <person name="Haas B."/>
            <person name="Abouelleil A."/>
            <person name="Alvarado L."/>
            <person name="Arachchi H.M."/>
            <person name="Berlin A."/>
            <person name="Chapman S.B."/>
            <person name="Goldberg J."/>
            <person name="Griggs A."/>
            <person name="Gujja S."/>
            <person name="Hansen M."/>
            <person name="Howarth C."/>
            <person name="Imamovic A."/>
            <person name="Larimer J."/>
            <person name="McCowen C."/>
            <person name="Montmayeur A."/>
            <person name="Murphy C."/>
            <person name="Neiman D."/>
            <person name="Pearson M."/>
            <person name="Priest M."/>
            <person name="Roberts A."/>
            <person name="Saif S."/>
            <person name="Shea T."/>
            <person name="Sisk P."/>
            <person name="Sykes S."/>
            <person name="Wortman J."/>
            <person name="Nusbaum C."/>
            <person name="Birren B."/>
        </authorList>
    </citation>
    <scope>NUCLEOTIDE SEQUENCE [LARGE SCALE GENOMIC DNA]</scope>
    <source>
        <strain evidence="10 11">ATCC 49720</strain>
    </source>
</reference>
<evidence type="ECO:0000313" key="11">
    <source>
        <dbReference type="Proteomes" id="UP000001095"/>
    </source>
</evidence>
<evidence type="ECO:0000256" key="4">
    <source>
        <dbReference type="ARBA" id="ARBA00022679"/>
    </source>
</evidence>
<dbReference type="GO" id="GO:0016763">
    <property type="term" value="F:pentosyltransferase activity"/>
    <property type="evidence" value="ECO:0007669"/>
    <property type="project" value="TreeGrafter"/>
</dbReference>
<accession>K8PDB0</accession>
<feature type="transmembrane region" description="Helical" evidence="8">
    <location>
        <begin position="144"/>
        <end position="160"/>
    </location>
</feature>
<feature type="transmembrane region" description="Helical" evidence="8">
    <location>
        <begin position="253"/>
        <end position="279"/>
    </location>
</feature>
<keyword evidence="3" id="KW-0328">Glycosyltransferase</keyword>
<feature type="transmembrane region" description="Helical" evidence="8">
    <location>
        <begin position="356"/>
        <end position="377"/>
    </location>
</feature>
<dbReference type="GO" id="GO:0005886">
    <property type="term" value="C:plasma membrane"/>
    <property type="evidence" value="ECO:0007669"/>
    <property type="project" value="UniProtKB-SubCell"/>
</dbReference>
<feature type="domain" description="Glycosyltransferase RgtA/B/C/D-like" evidence="9">
    <location>
        <begin position="71"/>
        <end position="231"/>
    </location>
</feature>
<keyword evidence="11" id="KW-1185">Reference proteome</keyword>
<dbReference type="EMBL" id="AGWY01000006">
    <property type="protein sequence ID" value="EKS38714.1"/>
    <property type="molecule type" value="Genomic_DNA"/>
</dbReference>
<dbReference type="HOGENOM" id="CLU_038808_0_0_5"/>
<evidence type="ECO:0000313" key="10">
    <source>
        <dbReference type="EMBL" id="EKS38714.1"/>
    </source>
</evidence>
<dbReference type="PANTHER" id="PTHR33908:SF9">
    <property type="entry name" value="BLL5595 PROTEIN"/>
    <property type="match status" value="1"/>
</dbReference>
<proteinExistence type="predicted"/>
<dbReference type="GO" id="GO:0009103">
    <property type="term" value="P:lipopolysaccharide biosynthetic process"/>
    <property type="evidence" value="ECO:0007669"/>
    <property type="project" value="UniProtKB-ARBA"/>
</dbReference>
<dbReference type="PATRIC" id="fig|883079.3.peg.1207"/>
<evidence type="ECO:0000256" key="8">
    <source>
        <dbReference type="SAM" id="Phobius"/>
    </source>
</evidence>
<protein>
    <recommendedName>
        <fullName evidence="9">Glycosyltransferase RgtA/B/C/D-like domain-containing protein</fullName>
    </recommendedName>
</protein>
<dbReference type="PANTHER" id="PTHR33908">
    <property type="entry name" value="MANNOSYLTRANSFERASE YKCB-RELATED"/>
    <property type="match status" value="1"/>
</dbReference>
<evidence type="ECO:0000256" key="6">
    <source>
        <dbReference type="ARBA" id="ARBA00022989"/>
    </source>
</evidence>
<dbReference type="Proteomes" id="UP000001095">
    <property type="component" value="Unassembled WGS sequence"/>
</dbReference>
<feature type="transmembrane region" description="Helical" evidence="8">
    <location>
        <begin position="25"/>
        <end position="46"/>
    </location>
</feature>
<evidence type="ECO:0000256" key="1">
    <source>
        <dbReference type="ARBA" id="ARBA00004651"/>
    </source>
</evidence>
<keyword evidence="6 8" id="KW-1133">Transmembrane helix</keyword>
<evidence type="ECO:0000259" key="9">
    <source>
        <dbReference type="Pfam" id="PF13231"/>
    </source>
</evidence>
<organism evidence="10 11">
    <name type="scientific">Afipia clevelandensis ATCC 49720</name>
    <dbReference type="NCBI Taxonomy" id="883079"/>
    <lineage>
        <taxon>Bacteria</taxon>
        <taxon>Pseudomonadati</taxon>
        <taxon>Pseudomonadota</taxon>
        <taxon>Alphaproteobacteria</taxon>
        <taxon>Hyphomicrobiales</taxon>
        <taxon>Nitrobacteraceae</taxon>
        <taxon>Afipia</taxon>
    </lineage>
</organism>
<dbReference type="Pfam" id="PF13231">
    <property type="entry name" value="PMT_2"/>
    <property type="match status" value="1"/>
</dbReference>
<keyword evidence="2" id="KW-1003">Cell membrane</keyword>
<evidence type="ECO:0000256" key="3">
    <source>
        <dbReference type="ARBA" id="ARBA00022676"/>
    </source>
</evidence>
<dbReference type="AlphaFoldDB" id="K8PDB0"/>
<feature type="transmembrane region" description="Helical" evidence="8">
    <location>
        <begin position="189"/>
        <end position="208"/>
    </location>
</feature>
<keyword evidence="5 8" id="KW-0812">Transmembrane</keyword>
<dbReference type="InterPro" id="IPR038731">
    <property type="entry name" value="RgtA/B/C-like"/>
</dbReference>
<sequence>MPALPQHVAVATLLDRWLDGVEDRWGVPLLLAIFVVLWTAFLALAYQNADLHPDVIEAWATGRVLDWGGAKHPPLMGWVTHLWTLVFPVRDWSFHLLSMVNAAAALWIVDLIARRFVRGDKRAIILLLLLLLPVYQFQAQRFNANSVLFAVWPLAIYCFLRSFETRHAAWAVAAGLASALAILGKYYSAFLIAGFVFAAICHPARRAYFLSSAPWISALAGLALLAPHVHWMLTSGTSPLGYALAVHGGLSRGRAIVSSLNFLLGLAATLALPMTIWAIMIRTRIGAYIRGFRPLDDGLYLLLLVAIGAIAAPPLVSLVLKSSLTAVWAAPGLFVFVLVAVCAARFSVDRAETRRLAAGILALTMIAVLLAPVHAWYRNGHPFSEGRNYYSLAAVQVMQRWRQASHMPLRTVSGDKLTMALAFYSPDRPEFTVPFGQDYVWQMPSAATLREGWASMCLPDEATCLIWLKQVAAAAPGAATFDFVVTPRFLGQAGVPARIVALVLPPSAAR</sequence>
<keyword evidence="4" id="KW-0808">Transferase</keyword>
<feature type="transmembrane region" description="Helical" evidence="8">
    <location>
        <begin position="326"/>
        <end position="344"/>
    </location>
</feature>
<feature type="transmembrane region" description="Helical" evidence="8">
    <location>
        <begin position="92"/>
        <end position="111"/>
    </location>
</feature>
<evidence type="ECO:0000256" key="7">
    <source>
        <dbReference type="ARBA" id="ARBA00023136"/>
    </source>
</evidence>
<comment type="caution">
    <text evidence="10">The sequence shown here is derived from an EMBL/GenBank/DDBJ whole genome shotgun (WGS) entry which is preliminary data.</text>
</comment>
<comment type="subcellular location">
    <subcellularLocation>
        <location evidence="1">Cell membrane</location>
        <topology evidence="1">Multi-pass membrane protein</topology>
    </subcellularLocation>
</comment>
<evidence type="ECO:0000256" key="2">
    <source>
        <dbReference type="ARBA" id="ARBA00022475"/>
    </source>
</evidence>
<name>K8PDB0_9BRAD</name>
<feature type="transmembrane region" description="Helical" evidence="8">
    <location>
        <begin position="299"/>
        <end position="320"/>
    </location>
</feature>
<gene>
    <name evidence="10" type="ORF">HMPREF9696_01183</name>
</gene>
<keyword evidence="7 8" id="KW-0472">Membrane</keyword>
<dbReference type="InterPro" id="IPR050297">
    <property type="entry name" value="LipidA_mod_glycosyltrf_83"/>
</dbReference>